<dbReference type="OrthoDB" id="6696432at2"/>
<evidence type="ECO:0000313" key="1">
    <source>
        <dbReference type="EMBL" id="SHH33204.1"/>
    </source>
</evidence>
<dbReference type="Proteomes" id="UP000184139">
    <property type="component" value="Unassembled WGS sequence"/>
</dbReference>
<name>A0A1M5S3Y8_9BACT</name>
<dbReference type="EMBL" id="FQXS01000001">
    <property type="protein sequence ID" value="SHH33204.1"/>
    <property type="molecule type" value="Genomic_DNA"/>
</dbReference>
<sequence>MAVFKKFQCTDGNAPVLSGTRGALISLLRACLIDGYGDVAPVQGWTLEFINATEDIAVFRNDPVDGTGAFLRIDEATPDAKSYIAKGYEIMTDIDNGSGLFYEAGASTYQNKSNFSNADSRQWHLFANNKMLHLFILPAAGIDVIPNMSLSTDFRIYSFGDFASYRAEPFPAFSCTSYPYSAYTYGLLPTNYNYSNAQTPRNYSLEANTPQLIYSVIAGPINLKWHELQKNAVPYNGNLLLCPVWFFDASPTYEKLRGRVEGVYIPCHHPESLSWQQVIQDGQKSYMLFPFSFRTTYNQINFAFEFEE</sequence>
<accession>A0A1M5S3Y8</accession>
<evidence type="ECO:0000313" key="2">
    <source>
        <dbReference type="Proteomes" id="UP000184139"/>
    </source>
</evidence>
<dbReference type="AlphaFoldDB" id="A0A1M5S3Y8"/>
<organism evidence="1 2">
    <name type="scientific">Desulfofustis glycolicus DSM 9705</name>
    <dbReference type="NCBI Taxonomy" id="1121409"/>
    <lineage>
        <taxon>Bacteria</taxon>
        <taxon>Pseudomonadati</taxon>
        <taxon>Thermodesulfobacteriota</taxon>
        <taxon>Desulfobulbia</taxon>
        <taxon>Desulfobulbales</taxon>
        <taxon>Desulfocapsaceae</taxon>
        <taxon>Desulfofustis</taxon>
    </lineage>
</organism>
<proteinExistence type="predicted"/>
<protein>
    <submittedName>
        <fullName evidence="1">Uncharacterized protein</fullName>
    </submittedName>
</protein>
<dbReference type="RefSeq" id="WP_073372917.1">
    <property type="nucleotide sequence ID" value="NZ_FQXS01000001.1"/>
</dbReference>
<gene>
    <name evidence="1" type="ORF">SAMN02745124_00150</name>
</gene>
<dbReference type="STRING" id="1121409.SAMN02745124_00150"/>
<reference evidence="1 2" key="1">
    <citation type="submission" date="2016-11" db="EMBL/GenBank/DDBJ databases">
        <authorList>
            <person name="Jaros S."/>
            <person name="Januszkiewicz K."/>
            <person name="Wedrychowicz H."/>
        </authorList>
    </citation>
    <scope>NUCLEOTIDE SEQUENCE [LARGE SCALE GENOMIC DNA]</scope>
    <source>
        <strain evidence="1 2">DSM 9705</strain>
    </source>
</reference>
<keyword evidence="2" id="KW-1185">Reference proteome</keyword>